<dbReference type="InterPro" id="IPR023214">
    <property type="entry name" value="HAD_sf"/>
</dbReference>
<dbReference type="Gene3D" id="2.70.150.10">
    <property type="entry name" value="Calcium-transporting ATPase, cytoplasmic transduction domain A"/>
    <property type="match status" value="1"/>
</dbReference>
<comment type="similarity">
    <text evidence="2 11">Belongs to the cation transport ATPase (P-type) (TC 3.A.3) family. Type IB subfamily.</text>
</comment>
<feature type="transmembrane region" description="Helical" evidence="11">
    <location>
        <begin position="687"/>
        <end position="706"/>
    </location>
</feature>
<feature type="transmembrane region" description="Helical" evidence="11">
    <location>
        <begin position="171"/>
        <end position="189"/>
    </location>
</feature>
<dbReference type="InterPro" id="IPR036412">
    <property type="entry name" value="HAD-like_sf"/>
</dbReference>
<evidence type="ECO:0000256" key="6">
    <source>
        <dbReference type="ARBA" id="ARBA00022741"/>
    </source>
</evidence>
<evidence type="ECO:0000256" key="1">
    <source>
        <dbReference type="ARBA" id="ARBA00004127"/>
    </source>
</evidence>
<dbReference type="GO" id="GO:0012505">
    <property type="term" value="C:endomembrane system"/>
    <property type="evidence" value="ECO:0007669"/>
    <property type="project" value="UniProtKB-SubCell"/>
</dbReference>
<keyword evidence="5 11" id="KW-0479">Metal-binding</keyword>
<feature type="transmembrane region" description="Helical" evidence="11">
    <location>
        <begin position="334"/>
        <end position="358"/>
    </location>
</feature>
<dbReference type="InterPro" id="IPR006121">
    <property type="entry name" value="HMA_dom"/>
</dbReference>
<evidence type="ECO:0000256" key="9">
    <source>
        <dbReference type="ARBA" id="ARBA00022989"/>
    </source>
</evidence>
<evidence type="ECO:0000259" key="12">
    <source>
        <dbReference type="PROSITE" id="PS50846"/>
    </source>
</evidence>
<evidence type="ECO:0000256" key="4">
    <source>
        <dbReference type="ARBA" id="ARBA00022692"/>
    </source>
</evidence>
<accession>A0A2M7BFF7</accession>
<dbReference type="Pfam" id="PF00403">
    <property type="entry name" value="HMA"/>
    <property type="match status" value="1"/>
</dbReference>
<dbReference type="InterPro" id="IPR036163">
    <property type="entry name" value="HMA_dom_sf"/>
</dbReference>
<sequence length="712" mass="75865">MKQELQISGMHCTACAAKIEGKLGKLKGVQGVSVNFATGKAVIHGEVEEAELKKAINDLGYKVEEAGPVSPTASSRGGELRKLRHSTIFAGILAVPIFLLSMFFKEFPFRNWILFLLTTPVQFYLGARFYKGSLGIFKGMGATMDTLVALGTSAAYFYSVGVLFKLFPGEIFFETSALLIFFLLLGKYLEARTLSKTSEAIKKLAEIGAKEATTLIQNSKVKIGDYLEKKIPVFDLKIGDLILVKPGEKVAVDGVIIDGESFVDESMVTGESMPVEKKVGDKVIGGTVNKYGSFIFAAEKVGKETLLSQIIEFVEKAQSAKAPTQKLADKISSVFVPGIIVISLLVLGFWLIVAGVPFASALSFAIAVLVISCPCALGLATPTAIMVGTGMGAQKGILIKGGEALQKAVGIKTIVFDKTGTLTKGEPEVQEVQGGQEVLRLAASVEQKSEHPIAKAIVKKAKEEGLALSRIEGFGAIGGVGVTGKIAREKITIGKTESQEEFVKEWKGKGATVAEVRAGGKILGFIAVADTLKENSKRAVENLKKENFTTVMITGDDELTAQAIASELGIEKVIANVMPEQKAKEIETIKNQGKVAFVGDGINDAPALSIADLGIAMGGGTEVARETGDIILVKNDPLDVLRSIKLAQATFNKVRFNFFWAFFYNLLGIPIAAGVFSSLGITLKPELAGLAMAFSSISVVSNSLLLKKKNFS</sequence>
<dbReference type="EMBL" id="PEVC01000009">
    <property type="protein sequence ID" value="PIV01865.1"/>
    <property type="molecule type" value="Genomic_DNA"/>
</dbReference>
<evidence type="ECO:0000256" key="7">
    <source>
        <dbReference type="ARBA" id="ARBA00022840"/>
    </source>
</evidence>
<keyword evidence="4 11" id="KW-0812">Transmembrane</keyword>
<gene>
    <name evidence="13" type="ORF">COS54_00350</name>
</gene>
<dbReference type="InterPro" id="IPR017969">
    <property type="entry name" value="Heavy-metal-associated_CS"/>
</dbReference>
<dbReference type="SFLD" id="SFLDF00027">
    <property type="entry name" value="p-type_atpase"/>
    <property type="match status" value="1"/>
</dbReference>
<dbReference type="SUPFAM" id="SSF56784">
    <property type="entry name" value="HAD-like"/>
    <property type="match status" value="1"/>
</dbReference>
<evidence type="ECO:0000256" key="11">
    <source>
        <dbReference type="RuleBase" id="RU362081"/>
    </source>
</evidence>
<dbReference type="PROSITE" id="PS00154">
    <property type="entry name" value="ATPASE_E1_E2"/>
    <property type="match status" value="1"/>
</dbReference>
<dbReference type="Gene3D" id="3.30.70.100">
    <property type="match status" value="1"/>
</dbReference>
<evidence type="ECO:0000256" key="2">
    <source>
        <dbReference type="ARBA" id="ARBA00006024"/>
    </source>
</evidence>
<reference evidence="14" key="1">
    <citation type="submission" date="2017-09" db="EMBL/GenBank/DDBJ databases">
        <title>Depth-based differentiation of microbial function through sediment-hosted aquifers and enrichment of novel symbionts in the deep terrestrial subsurface.</title>
        <authorList>
            <person name="Probst A.J."/>
            <person name="Ladd B."/>
            <person name="Jarett J.K."/>
            <person name="Geller-Mcgrath D.E."/>
            <person name="Sieber C.M.K."/>
            <person name="Emerson J.B."/>
            <person name="Anantharaman K."/>
            <person name="Thomas B.C."/>
            <person name="Malmstrom R."/>
            <person name="Stieglmeier M."/>
            <person name="Klingl A."/>
            <person name="Woyke T."/>
            <person name="Ryan C.M."/>
            <person name="Banfield J.F."/>
        </authorList>
    </citation>
    <scope>NUCLEOTIDE SEQUENCE [LARGE SCALE GENOMIC DNA]</scope>
</reference>
<dbReference type="InterPro" id="IPR008250">
    <property type="entry name" value="ATPase_P-typ_transduc_dom_A_sf"/>
</dbReference>
<dbReference type="AlphaFoldDB" id="A0A2M7BFF7"/>
<dbReference type="NCBIfam" id="TIGR01512">
    <property type="entry name" value="ATPase-IB2_Cd"/>
    <property type="match status" value="1"/>
</dbReference>
<name>A0A2M7BFF7_9BACT</name>
<feature type="transmembrane region" description="Helical" evidence="11">
    <location>
        <begin position="139"/>
        <end position="159"/>
    </location>
</feature>
<dbReference type="GO" id="GO:0043682">
    <property type="term" value="F:P-type divalent copper transporter activity"/>
    <property type="evidence" value="ECO:0007669"/>
    <property type="project" value="TreeGrafter"/>
</dbReference>
<dbReference type="FunFam" id="3.30.70.100:FF:000001">
    <property type="entry name" value="ATPase copper transporting beta"/>
    <property type="match status" value="1"/>
</dbReference>
<dbReference type="GO" id="GO:0055070">
    <property type="term" value="P:copper ion homeostasis"/>
    <property type="evidence" value="ECO:0007669"/>
    <property type="project" value="TreeGrafter"/>
</dbReference>
<comment type="caution">
    <text evidence="13">The sequence shown here is derived from an EMBL/GenBank/DDBJ whole genome shotgun (WGS) entry which is preliminary data.</text>
</comment>
<dbReference type="InterPro" id="IPR023298">
    <property type="entry name" value="ATPase_P-typ_TM_dom_sf"/>
</dbReference>
<dbReference type="Gene3D" id="3.40.1110.10">
    <property type="entry name" value="Calcium-transporting ATPase, cytoplasmic domain N"/>
    <property type="match status" value="1"/>
</dbReference>
<keyword evidence="9 11" id="KW-1133">Transmembrane helix</keyword>
<dbReference type="PANTHER" id="PTHR43520">
    <property type="entry name" value="ATP7, ISOFORM B"/>
    <property type="match status" value="1"/>
</dbReference>
<dbReference type="GO" id="GO:0016887">
    <property type="term" value="F:ATP hydrolysis activity"/>
    <property type="evidence" value="ECO:0007669"/>
    <property type="project" value="InterPro"/>
</dbReference>
<feature type="transmembrane region" description="Helical" evidence="11">
    <location>
        <begin position="109"/>
        <end position="127"/>
    </location>
</feature>
<dbReference type="GO" id="GO:0005524">
    <property type="term" value="F:ATP binding"/>
    <property type="evidence" value="ECO:0007669"/>
    <property type="project" value="UniProtKB-UniRule"/>
</dbReference>
<dbReference type="InterPro" id="IPR023299">
    <property type="entry name" value="ATPase_P-typ_cyto_dom_N"/>
</dbReference>
<dbReference type="PRINTS" id="PR00119">
    <property type="entry name" value="CATATPASE"/>
</dbReference>
<protein>
    <submittedName>
        <fullName evidence="13">Heavy metal translocating P-type ATPase</fullName>
    </submittedName>
</protein>
<keyword evidence="11" id="KW-1003">Cell membrane</keyword>
<evidence type="ECO:0000256" key="10">
    <source>
        <dbReference type="ARBA" id="ARBA00023136"/>
    </source>
</evidence>
<keyword evidence="6 11" id="KW-0547">Nucleotide-binding</keyword>
<dbReference type="CDD" id="cd00371">
    <property type="entry name" value="HMA"/>
    <property type="match status" value="1"/>
</dbReference>
<dbReference type="GO" id="GO:0005507">
    <property type="term" value="F:copper ion binding"/>
    <property type="evidence" value="ECO:0007669"/>
    <property type="project" value="TreeGrafter"/>
</dbReference>
<keyword evidence="10 11" id="KW-0472">Membrane</keyword>
<dbReference type="SUPFAM" id="SSF81665">
    <property type="entry name" value="Calcium ATPase, transmembrane domain M"/>
    <property type="match status" value="1"/>
</dbReference>
<dbReference type="InterPro" id="IPR001757">
    <property type="entry name" value="P_typ_ATPase"/>
</dbReference>
<dbReference type="SFLD" id="SFLDG00002">
    <property type="entry name" value="C1.7:_P-type_atpase_like"/>
    <property type="match status" value="1"/>
</dbReference>
<dbReference type="SUPFAM" id="SSF55008">
    <property type="entry name" value="HMA, heavy metal-associated domain"/>
    <property type="match status" value="1"/>
</dbReference>
<dbReference type="NCBIfam" id="TIGR01511">
    <property type="entry name" value="ATPase-IB1_Cu"/>
    <property type="match status" value="1"/>
</dbReference>
<dbReference type="CDD" id="cd02094">
    <property type="entry name" value="P-type_ATPase_Cu-like"/>
    <property type="match status" value="1"/>
</dbReference>
<dbReference type="SUPFAM" id="SSF81653">
    <property type="entry name" value="Calcium ATPase, transduction domain A"/>
    <property type="match status" value="1"/>
</dbReference>
<dbReference type="InterPro" id="IPR018303">
    <property type="entry name" value="ATPase_P-typ_P_site"/>
</dbReference>
<dbReference type="Pfam" id="PF00122">
    <property type="entry name" value="E1-E2_ATPase"/>
    <property type="match status" value="1"/>
</dbReference>
<evidence type="ECO:0000256" key="8">
    <source>
        <dbReference type="ARBA" id="ARBA00022967"/>
    </source>
</evidence>
<evidence type="ECO:0000256" key="5">
    <source>
        <dbReference type="ARBA" id="ARBA00022723"/>
    </source>
</evidence>
<dbReference type="InterPro" id="IPR044492">
    <property type="entry name" value="P_typ_ATPase_HD_dom"/>
</dbReference>
<evidence type="ECO:0000256" key="3">
    <source>
        <dbReference type="ARBA" id="ARBA00022448"/>
    </source>
</evidence>
<evidence type="ECO:0000313" key="14">
    <source>
        <dbReference type="Proteomes" id="UP000229631"/>
    </source>
</evidence>
<feature type="transmembrane region" description="Helical" evidence="11">
    <location>
        <begin position="364"/>
        <end position="387"/>
    </location>
</feature>
<dbReference type="PRINTS" id="PR00943">
    <property type="entry name" value="CUATPASE"/>
</dbReference>
<keyword evidence="3" id="KW-0813">Transport</keyword>
<evidence type="ECO:0000313" key="13">
    <source>
        <dbReference type="EMBL" id="PIV01865.1"/>
    </source>
</evidence>
<dbReference type="GO" id="GO:0005886">
    <property type="term" value="C:plasma membrane"/>
    <property type="evidence" value="ECO:0007669"/>
    <property type="project" value="UniProtKB-SubCell"/>
</dbReference>
<dbReference type="FunFam" id="2.70.150.10:FF:000002">
    <property type="entry name" value="Copper-transporting ATPase 1, putative"/>
    <property type="match status" value="1"/>
</dbReference>
<dbReference type="Gene3D" id="3.40.50.1000">
    <property type="entry name" value="HAD superfamily/HAD-like"/>
    <property type="match status" value="1"/>
</dbReference>
<feature type="domain" description="HMA" evidence="12">
    <location>
        <begin position="1"/>
        <end position="64"/>
    </location>
</feature>
<dbReference type="SFLD" id="SFLDS00003">
    <property type="entry name" value="Haloacid_Dehalogenase"/>
    <property type="match status" value="1"/>
</dbReference>
<dbReference type="PROSITE" id="PS50846">
    <property type="entry name" value="HMA_2"/>
    <property type="match status" value="1"/>
</dbReference>
<feature type="transmembrane region" description="Helical" evidence="11">
    <location>
        <begin position="86"/>
        <end position="103"/>
    </location>
</feature>
<comment type="subcellular location">
    <subcellularLocation>
        <location evidence="11">Cell membrane</location>
    </subcellularLocation>
    <subcellularLocation>
        <location evidence="1">Endomembrane system</location>
        <topology evidence="1">Multi-pass membrane protein</topology>
    </subcellularLocation>
</comment>
<dbReference type="InterPro" id="IPR027256">
    <property type="entry name" value="P-typ_ATPase_IB"/>
</dbReference>
<dbReference type="PROSITE" id="PS01229">
    <property type="entry name" value="COF_2"/>
    <property type="match status" value="1"/>
</dbReference>
<dbReference type="InterPro" id="IPR059000">
    <property type="entry name" value="ATPase_P-type_domA"/>
</dbReference>
<dbReference type="PANTHER" id="PTHR43520:SF8">
    <property type="entry name" value="P-TYPE CU(+) TRANSPORTER"/>
    <property type="match status" value="1"/>
</dbReference>
<keyword evidence="7 11" id="KW-0067">ATP-binding</keyword>
<feature type="transmembrane region" description="Helical" evidence="11">
    <location>
        <begin position="658"/>
        <end position="681"/>
    </location>
</feature>
<dbReference type="Pfam" id="PF00702">
    <property type="entry name" value="Hydrolase"/>
    <property type="match status" value="1"/>
</dbReference>
<proteinExistence type="inferred from homology"/>
<dbReference type="NCBIfam" id="TIGR01525">
    <property type="entry name" value="ATPase-IB_hvy"/>
    <property type="match status" value="1"/>
</dbReference>
<keyword evidence="8" id="KW-1278">Translocase</keyword>
<dbReference type="NCBIfam" id="TIGR01494">
    <property type="entry name" value="ATPase_P-type"/>
    <property type="match status" value="1"/>
</dbReference>
<organism evidence="13 14">
    <name type="scientific">Candidatus Shapirobacteria bacterium CG03_land_8_20_14_0_80_39_12</name>
    <dbReference type="NCBI Taxonomy" id="1974879"/>
    <lineage>
        <taxon>Bacteria</taxon>
        <taxon>Candidatus Shapironibacteriota</taxon>
    </lineage>
</organism>
<dbReference type="Proteomes" id="UP000229631">
    <property type="component" value="Unassembled WGS sequence"/>
</dbReference>
<dbReference type="PROSITE" id="PS01047">
    <property type="entry name" value="HMA_1"/>
    <property type="match status" value="1"/>
</dbReference>